<dbReference type="AlphaFoldDB" id="A0A8H4W6Q4"/>
<reference evidence="2 3" key="1">
    <citation type="submission" date="2020-03" db="EMBL/GenBank/DDBJ databases">
        <title>Draft Genome Sequence of Cudoniella acicularis.</title>
        <authorList>
            <person name="Buettner E."/>
            <person name="Kellner H."/>
        </authorList>
    </citation>
    <scope>NUCLEOTIDE SEQUENCE [LARGE SCALE GENOMIC DNA]</scope>
    <source>
        <strain evidence="2 3">DSM 108380</strain>
    </source>
</reference>
<comment type="caution">
    <text evidence="2">The sequence shown here is derived from an EMBL/GenBank/DDBJ whole genome shotgun (WGS) entry which is preliminary data.</text>
</comment>
<name>A0A8H4W6Q4_9HELO</name>
<dbReference type="SUPFAM" id="SSF56112">
    <property type="entry name" value="Protein kinase-like (PK-like)"/>
    <property type="match status" value="1"/>
</dbReference>
<gene>
    <name evidence="2" type="ORF">G7Y89_g2199</name>
</gene>
<evidence type="ECO:0000259" key="1">
    <source>
        <dbReference type="Pfam" id="PF01636"/>
    </source>
</evidence>
<dbReference type="InterPro" id="IPR011009">
    <property type="entry name" value="Kinase-like_dom_sf"/>
</dbReference>
<dbReference type="EMBL" id="JAAMPI010000094">
    <property type="protein sequence ID" value="KAF4635892.1"/>
    <property type="molecule type" value="Genomic_DNA"/>
</dbReference>
<accession>A0A8H4W6Q4</accession>
<feature type="domain" description="Aminoglycoside phosphotransferase" evidence="1">
    <location>
        <begin position="161"/>
        <end position="354"/>
    </location>
</feature>
<evidence type="ECO:0000313" key="2">
    <source>
        <dbReference type="EMBL" id="KAF4635892.1"/>
    </source>
</evidence>
<proteinExistence type="predicted"/>
<organism evidence="2 3">
    <name type="scientific">Cudoniella acicularis</name>
    <dbReference type="NCBI Taxonomy" id="354080"/>
    <lineage>
        <taxon>Eukaryota</taxon>
        <taxon>Fungi</taxon>
        <taxon>Dikarya</taxon>
        <taxon>Ascomycota</taxon>
        <taxon>Pezizomycotina</taxon>
        <taxon>Leotiomycetes</taxon>
        <taxon>Helotiales</taxon>
        <taxon>Tricladiaceae</taxon>
        <taxon>Cudoniella</taxon>
    </lineage>
</organism>
<dbReference type="Gene3D" id="3.90.1200.10">
    <property type="match status" value="1"/>
</dbReference>
<dbReference type="PANTHER" id="PTHR21310:SF55">
    <property type="entry name" value="AMINOGLYCOSIDE PHOSPHOTRANSFERASE DOMAIN-CONTAINING PROTEIN"/>
    <property type="match status" value="1"/>
</dbReference>
<dbReference type="Proteomes" id="UP000566819">
    <property type="component" value="Unassembled WGS sequence"/>
</dbReference>
<dbReference type="InterPro" id="IPR051678">
    <property type="entry name" value="AGP_Transferase"/>
</dbReference>
<dbReference type="OrthoDB" id="2906425at2759"/>
<dbReference type="PANTHER" id="PTHR21310">
    <property type="entry name" value="AMINOGLYCOSIDE PHOSPHOTRANSFERASE-RELATED-RELATED"/>
    <property type="match status" value="1"/>
</dbReference>
<keyword evidence="3" id="KW-1185">Reference proteome</keyword>
<evidence type="ECO:0000313" key="3">
    <source>
        <dbReference type="Proteomes" id="UP000566819"/>
    </source>
</evidence>
<dbReference type="Pfam" id="PF01636">
    <property type="entry name" value="APH"/>
    <property type="match status" value="1"/>
</dbReference>
<protein>
    <recommendedName>
        <fullName evidence="1">Aminoglycoside phosphotransferase domain-containing protein</fullName>
    </recommendedName>
</protein>
<dbReference type="InterPro" id="IPR002575">
    <property type="entry name" value="Aminoglycoside_PTrfase"/>
</dbReference>
<dbReference type="CDD" id="cd05120">
    <property type="entry name" value="APH_ChoK_like"/>
    <property type="match status" value="1"/>
</dbReference>
<sequence>MPFIDITLGNWESLDDVPGSNGGVIRLMGLDFVSHMSHYLIMMAYSESITRFELPETSPATLLKHLKNSTNPSAQYDYDYYQTSEMFTHDDTEKSQGQETLEAKSPAIRPTETKLIKSTRFRRFLVLAAIKLLKRIRPHHGTVIFVSDKLCIKYGPLRHLPEASTMQFIAQHTSIPVPKVHCTFTRKGWTYIAMERINGEMMGQGWVNRSDESKAKLLAQLKGLIEEMRKIQPPEGQGVSNVDGGQLWDCRIPGKTLCHGPFESIDDFHRYLRGGFDAHPDHYPEVSRLIELQDRPWPGPVFTHGDLSSLNILIRGDEVVGIIDWETAGWYPSYWEYTSASQVNPRNYFWREEIPKFLEPIPEALEMETIRQKYFGDT</sequence>